<dbReference type="GO" id="GO:0006508">
    <property type="term" value="P:proteolysis"/>
    <property type="evidence" value="ECO:0007669"/>
    <property type="project" value="UniProtKB-KW"/>
</dbReference>
<feature type="transmembrane region" description="Helical" evidence="1">
    <location>
        <begin position="58"/>
        <end position="75"/>
    </location>
</feature>
<feature type="transmembrane region" description="Helical" evidence="1">
    <location>
        <begin position="7"/>
        <end position="28"/>
    </location>
</feature>
<dbReference type="Pfam" id="PF10086">
    <property type="entry name" value="YhfC"/>
    <property type="match status" value="1"/>
</dbReference>
<keyword evidence="2" id="KW-0482">Metalloprotease</keyword>
<feature type="transmembrane region" description="Helical" evidence="1">
    <location>
        <begin position="81"/>
        <end position="101"/>
    </location>
</feature>
<gene>
    <name evidence="2" type="ORF">H1191_01045</name>
</gene>
<keyword evidence="2" id="KW-0378">Hydrolase</keyword>
<evidence type="ECO:0000313" key="3">
    <source>
        <dbReference type="Proteomes" id="UP000535491"/>
    </source>
</evidence>
<keyword evidence="1" id="KW-0812">Transmembrane</keyword>
<proteinExistence type="predicted"/>
<dbReference type="EMBL" id="JACEIQ010000001">
    <property type="protein sequence ID" value="MBA4492899.1"/>
    <property type="molecule type" value="Genomic_DNA"/>
</dbReference>
<organism evidence="2 3">
    <name type="scientific">Paenactinomyces guangxiensis</name>
    <dbReference type="NCBI Taxonomy" id="1490290"/>
    <lineage>
        <taxon>Bacteria</taxon>
        <taxon>Bacillati</taxon>
        <taxon>Bacillota</taxon>
        <taxon>Bacilli</taxon>
        <taxon>Bacillales</taxon>
        <taxon>Thermoactinomycetaceae</taxon>
        <taxon>Paenactinomyces</taxon>
    </lineage>
</organism>
<name>A0A7W1WND1_9BACL</name>
<dbReference type="Proteomes" id="UP000535491">
    <property type="component" value="Unassembled WGS sequence"/>
</dbReference>
<dbReference type="RefSeq" id="WP_181750125.1">
    <property type="nucleotide sequence ID" value="NZ_JACEIQ010000001.1"/>
</dbReference>
<keyword evidence="1" id="KW-1133">Transmembrane helix</keyword>
<keyword evidence="3" id="KW-1185">Reference proteome</keyword>
<evidence type="ECO:0000313" key="2">
    <source>
        <dbReference type="EMBL" id="MBA4492899.1"/>
    </source>
</evidence>
<dbReference type="GO" id="GO:0008237">
    <property type="term" value="F:metallopeptidase activity"/>
    <property type="evidence" value="ECO:0007669"/>
    <property type="project" value="UniProtKB-KW"/>
</dbReference>
<protein>
    <submittedName>
        <fullName evidence="2">YhfC family intramembrane metalloprotease</fullName>
    </submittedName>
</protein>
<accession>A0A7W1WND1</accession>
<sequence>MISNITIGSMVVQVVVLIVFVVSLFIYLKRRENLAYKPLWIALSLVVLHSVKERKISLLFLAIFLHTFIDLFVGLDAGGKLNFFVTEAIVKIFGVLSVISIKKSNKWFKTSNLVQL</sequence>
<keyword evidence="2" id="KW-0645">Protease</keyword>
<comment type="caution">
    <text evidence="2">The sequence shown here is derived from an EMBL/GenBank/DDBJ whole genome shotgun (WGS) entry which is preliminary data.</text>
</comment>
<dbReference type="AlphaFoldDB" id="A0A7W1WND1"/>
<dbReference type="InterPro" id="IPR011397">
    <property type="entry name" value="YhfC"/>
</dbReference>
<reference evidence="2 3" key="1">
    <citation type="submission" date="2020-07" db="EMBL/GenBank/DDBJ databases">
        <authorList>
            <person name="Feng H."/>
        </authorList>
    </citation>
    <scope>NUCLEOTIDE SEQUENCE [LARGE SCALE GENOMIC DNA]</scope>
    <source>
        <strain evidence="3">s-10</strain>
    </source>
</reference>
<keyword evidence="1" id="KW-0472">Membrane</keyword>
<evidence type="ECO:0000256" key="1">
    <source>
        <dbReference type="SAM" id="Phobius"/>
    </source>
</evidence>